<dbReference type="STRING" id="3983.A0A2C9UJS8"/>
<dbReference type="AlphaFoldDB" id="A0A2C9UJS8"/>
<dbReference type="SMART" id="SM00498">
    <property type="entry name" value="FH2"/>
    <property type="match status" value="1"/>
</dbReference>
<keyword evidence="4" id="KW-1133">Transmembrane helix</keyword>
<feature type="chain" id="PRO_5012451870" description="Formin-like protein" evidence="5">
    <location>
        <begin position="23"/>
        <end position="647"/>
    </location>
</feature>
<evidence type="ECO:0000256" key="4">
    <source>
        <dbReference type="SAM" id="Phobius"/>
    </source>
</evidence>
<evidence type="ECO:0000259" key="6">
    <source>
        <dbReference type="PROSITE" id="PS51444"/>
    </source>
</evidence>
<keyword evidence="5" id="KW-0732">Signal</keyword>
<dbReference type="PROSITE" id="PS51444">
    <property type="entry name" value="FH2"/>
    <property type="match status" value="1"/>
</dbReference>
<feature type="domain" description="FH2" evidence="6">
    <location>
        <begin position="182"/>
        <end position="613"/>
    </location>
</feature>
<reference evidence="7" key="1">
    <citation type="submission" date="2016-02" db="EMBL/GenBank/DDBJ databases">
        <title>WGS assembly of Manihot esculenta.</title>
        <authorList>
            <person name="Bredeson J.V."/>
            <person name="Prochnik S.E."/>
            <person name="Lyons J.B."/>
            <person name="Schmutz J."/>
            <person name="Grimwood J."/>
            <person name="Vrebalov J."/>
            <person name="Bart R.S."/>
            <person name="Amuge T."/>
            <person name="Ferguson M.E."/>
            <person name="Green R."/>
            <person name="Putnam N."/>
            <person name="Stites J."/>
            <person name="Rounsley S."/>
            <person name="Rokhsar D.S."/>
        </authorList>
    </citation>
    <scope>NUCLEOTIDE SEQUENCE [LARGE SCALE GENOMIC DNA]</scope>
    <source>
        <tissue evidence="7">Leaf</tissue>
    </source>
</reference>
<evidence type="ECO:0000256" key="1">
    <source>
        <dbReference type="ARBA" id="ARBA00025793"/>
    </source>
</evidence>
<dbReference type="PANTHER" id="PTHR23213:SF273">
    <property type="entry name" value="FORMIN-LIKE PROTEIN"/>
    <property type="match status" value="1"/>
</dbReference>
<feature type="region of interest" description="Disordered" evidence="3">
    <location>
        <begin position="161"/>
        <end position="182"/>
    </location>
</feature>
<dbReference type="GO" id="GO:0030036">
    <property type="term" value="P:actin cytoskeleton organization"/>
    <property type="evidence" value="ECO:0000318"/>
    <property type="project" value="GO_Central"/>
</dbReference>
<protein>
    <recommendedName>
        <fullName evidence="2">Formin-like protein</fullName>
    </recommendedName>
</protein>
<dbReference type="GO" id="GO:0051015">
    <property type="term" value="F:actin filament binding"/>
    <property type="evidence" value="ECO:0000318"/>
    <property type="project" value="GO_Central"/>
</dbReference>
<dbReference type="EMBL" id="CM004400">
    <property type="protein sequence ID" value="OAY30951.1"/>
    <property type="molecule type" value="Genomic_DNA"/>
</dbReference>
<evidence type="ECO:0000256" key="5">
    <source>
        <dbReference type="SAM" id="SignalP"/>
    </source>
</evidence>
<accession>A0A2C9UJS8</accession>
<keyword evidence="4" id="KW-0812">Transmembrane</keyword>
<dbReference type="GO" id="GO:0005856">
    <property type="term" value="C:cytoskeleton"/>
    <property type="evidence" value="ECO:0000318"/>
    <property type="project" value="GO_Central"/>
</dbReference>
<feature type="compositionally biased region" description="Polar residues" evidence="3">
    <location>
        <begin position="167"/>
        <end position="182"/>
    </location>
</feature>
<feature type="signal peptide" evidence="5">
    <location>
        <begin position="1"/>
        <end position="22"/>
    </location>
</feature>
<organism evidence="7">
    <name type="scientific">Manihot esculenta</name>
    <name type="common">Cassava</name>
    <name type="synonym">Jatropha manihot</name>
    <dbReference type="NCBI Taxonomy" id="3983"/>
    <lineage>
        <taxon>Eukaryota</taxon>
        <taxon>Viridiplantae</taxon>
        <taxon>Streptophyta</taxon>
        <taxon>Embryophyta</taxon>
        <taxon>Tracheophyta</taxon>
        <taxon>Spermatophyta</taxon>
        <taxon>Magnoliopsida</taxon>
        <taxon>eudicotyledons</taxon>
        <taxon>Gunneridae</taxon>
        <taxon>Pentapetalae</taxon>
        <taxon>rosids</taxon>
        <taxon>fabids</taxon>
        <taxon>Malpighiales</taxon>
        <taxon>Euphorbiaceae</taxon>
        <taxon>Crotonoideae</taxon>
        <taxon>Manihoteae</taxon>
        <taxon>Manihot</taxon>
    </lineage>
</organism>
<name>A0A2C9UJS8_MANES</name>
<dbReference type="Gene3D" id="1.20.58.2220">
    <property type="entry name" value="Formin, FH2 domain"/>
    <property type="match status" value="1"/>
</dbReference>
<dbReference type="InterPro" id="IPR027643">
    <property type="entry name" value="Formin-like_plant"/>
</dbReference>
<sequence>MIQPWPCRSLLLSLFFFSSVLSLSSVKQYPSQNSAISTETLSSIQNLATPVPPPPPPPLPPSPSNRKFVIAVVATATITLIIAAIIFFFCCKYCRCQQKNKIDTRFQRDDIVTSEDFREFGKKVKGLVVDENGREVVYVKDAGHRKLKSKVVGLVSSLRPPPAPRGTLNNKNAAQASTKGCSKATSTDQMKLKPLHWDKVVANADHSMVWNEIIDGSLRFDDEQIETLFGYTTSNRQTPRENEVSSKISSSSPAPTAQIFILEPRKSQNKAIVLKSLAISRKEILDALLEGHGLTTDILEKLARIAPTHEEELKILQFRGNPTKLADAESFLYYILEAVPSAFLRINSMLFRSNYDAEILHLKESLQTLELGCKALRTRGLFLKLLEAILKAGNRMNAGTARGNAQGFNLTALRKLSDIKSTDGKTTLLHFVVEQVVRSEGKRQVLNRNRSDLDTDTRAAAAEREKECVLLGLQAMEELRIEFSNVKKAATIEYNSFINTCSSLTSRVTEIRLLITRCSNGEDGGFVKEMKGFLEDCEEELQVVTEEQTRILELVKRTTEYYQAGDSKHDRIDLQLFVIVKDFLDMVDQVCVDISQKTQKKNLAANSGSASPPLLPVRTPLKFPDFRLHLISDSSRSPSSSESDDDF</sequence>
<dbReference type="InterPro" id="IPR015425">
    <property type="entry name" value="FH2_Formin"/>
</dbReference>
<dbReference type="PANTHER" id="PTHR23213">
    <property type="entry name" value="FORMIN-RELATED"/>
    <property type="match status" value="1"/>
</dbReference>
<evidence type="ECO:0000256" key="2">
    <source>
        <dbReference type="RuleBase" id="RU361260"/>
    </source>
</evidence>
<dbReference type="SUPFAM" id="SSF101447">
    <property type="entry name" value="Formin homology 2 domain (FH2 domain)"/>
    <property type="match status" value="1"/>
</dbReference>
<evidence type="ECO:0000256" key="3">
    <source>
        <dbReference type="SAM" id="MobiDB-lite"/>
    </source>
</evidence>
<dbReference type="Pfam" id="PF02181">
    <property type="entry name" value="FH2"/>
    <property type="match status" value="1"/>
</dbReference>
<dbReference type="GO" id="GO:0045010">
    <property type="term" value="P:actin nucleation"/>
    <property type="evidence" value="ECO:0007669"/>
    <property type="project" value="InterPro"/>
</dbReference>
<proteinExistence type="inferred from homology"/>
<dbReference type="InterPro" id="IPR042201">
    <property type="entry name" value="FH2_Formin_sf"/>
</dbReference>
<feature type="transmembrane region" description="Helical" evidence="4">
    <location>
        <begin position="68"/>
        <end position="91"/>
    </location>
</feature>
<evidence type="ECO:0000313" key="7">
    <source>
        <dbReference type="EMBL" id="OAY30951.1"/>
    </source>
</evidence>
<comment type="similarity">
    <text evidence="1">Belongs to the formin-like family. Class-I subfamily.</text>
</comment>
<gene>
    <name evidence="7" type="ORF">MANES_14G071400</name>
</gene>
<keyword evidence="4" id="KW-0472">Membrane</keyword>